<protein>
    <submittedName>
        <fullName evidence="2">HNH endonuclease</fullName>
    </submittedName>
</protein>
<sequence>MDDKDFYPAKNARWSRDELIVALELYLRYRPSLPAKGAPAVIELSELLNSLATVLGERAGGTYRNENSVYMKLMNFRRLDPEYTADGKKGLTRGNKDEVCVWDEFSGDLARLTEVARFIRNGIAEHVDNAGLAGPGELGIEEAEEGQLATRMHRHRERDRRLVGEAKTRALKTYGRLFCTACNFDFSKTYGDAGQGIIDVHHTKPIHTMLPGEKTRVDDLILLCSNCHRVVHSKRKWLTLKQLQAALRG</sequence>
<proteinExistence type="predicted"/>
<keyword evidence="2" id="KW-0255">Endonuclease</keyword>
<name>A0A7X2LC44_RALPI</name>
<dbReference type="GO" id="GO:0003676">
    <property type="term" value="F:nucleic acid binding"/>
    <property type="evidence" value="ECO:0007669"/>
    <property type="project" value="InterPro"/>
</dbReference>
<dbReference type="SMART" id="SM00507">
    <property type="entry name" value="HNHc"/>
    <property type="match status" value="1"/>
</dbReference>
<dbReference type="Proteomes" id="UP000441032">
    <property type="component" value="Unassembled WGS sequence"/>
</dbReference>
<dbReference type="GO" id="GO:0008270">
    <property type="term" value="F:zinc ion binding"/>
    <property type="evidence" value="ECO:0007669"/>
    <property type="project" value="InterPro"/>
</dbReference>
<keyword evidence="2" id="KW-0378">Hydrolase</keyword>
<evidence type="ECO:0000313" key="3">
    <source>
        <dbReference type="Proteomes" id="UP000441032"/>
    </source>
</evidence>
<gene>
    <name evidence="2" type="ORF">GJQ57_18675</name>
</gene>
<dbReference type="EMBL" id="WJYN01000007">
    <property type="protein sequence ID" value="MRT00672.1"/>
    <property type="molecule type" value="Genomic_DNA"/>
</dbReference>
<dbReference type="InterPro" id="IPR002711">
    <property type="entry name" value="HNH"/>
</dbReference>
<dbReference type="RefSeq" id="WP_154207847.1">
    <property type="nucleotide sequence ID" value="NZ_WJYN01000007.1"/>
</dbReference>
<dbReference type="AlphaFoldDB" id="A0A7X2LC44"/>
<reference evidence="2 3" key="1">
    <citation type="submission" date="2019-11" db="EMBL/GenBank/DDBJ databases">
        <title>Phenotypic characterization of an OXA-22 and OXA-60 co-producing Ralstonia pickettii clinical strain.</title>
        <authorList>
            <person name="He F."/>
        </authorList>
    </citation>
    <scope>NUCLEOTIDE SEQUENCE [LARGE SCALE GENOMIC DNA]</scope>
    <source>
        <strain evidence="2 3">PSLESD1</strain>
    </source>
</reference>
<evidence type="ECO:0000313" key="2">
    <source>
        <dbReference type="EMBL" id="MRT00672.1"/>
    </source>
</evidence>
<organism evidence="2 3">
    <name type="scientific">Ralstonia pickettii</name>
    <name type="common">Burkholderia pickettii</name>
    <dbReference type="NCBI Taxonomy" id="329"/>
    <lineage>
        <taxon>Bacteria</taxon>
        <taxon>Pseudomonadati</taxon>
        <taxon>Pseudomonadota</taxon>
        <taxon>Betaproteobacteria</taxon>
        <taxon>Burkholderiales</taxon>
        <taxon>Burkholderiaceae</taxon>
        <taxon>Ralstonia</taxon>
    </lineage>
</organism>
<comment type="caution">
    <text evidence="2">The sequence shown here is derived from an EMBL/GenBank/DDBJ whole genome shotgun (WGS) entry which is preliminary data.</text>
</comment>
<evidence type="ECO:0000259" key="1">
    <source>
        <dbReference type="SMART" id="SM00507"/>
    </source>
</evidence>
<dbReference type="GO" id="GO:0004519">
    <property type="term" value="F:endonuclease activity"/>
    <property type="evidence" value="ECO:0007669"/>
    <property type="project" value="UniProtKB-KW"/>
</dbReference>
<accession>A0A7X2LC44</accession>
<dbReference type="Pfam" id="PF01844">
    <property type="entry name" value="HNH"/>
    <property type="match status" value="1"/>
</dbReference>
<feature type="domain" description="HNH nuclease" evidence="1">
    <location>
        <begin position="166"/>
        <end position="229"/>
    </location>
</feature>
<keyword evidence="2" id="KW-0540">Nuclease</keyword>
<dbReference type="InterPro" id="IPR003615">
    <property type="entry name" value="HNH_nuc"/>
</dbReference>
<dbReference type="CDD" id="cd00085">
    <property type="entry name" value="HNHc"/>
    <property type="match status" value="1"/>
</dbReference>